<evidence type="ECO:0000256" key="5">
    <source>
        <dbReference type="RuleBase" id="RU361157"/>
    </source>
</evidence>
<organism evidence="7 8">
    <name type="scientific">Methylobacterium gregans</name>
    <dbReference type="NCBI Taxonomy" id="374424"/>
    <lineage>
        <taxon>Bacteria</taxon>
        <taxon>Pseudomonadati</taxon>
        <taxon>Pseudomonadota</taxon>
        <taxon>Alphaproteobacteria</taxon>
        <taxon>Hyphomicrobiales</taxon>
        <taxon>Methylobacteriaceae</taxon>
        <taxon>Methylobacterium</taxon>
    </lineage>
</organism>
<dbReference type="InterPro" id="IPR013525">
    <property type="entry name" value="ABC2_TM"/>
</dbReference>
<dbReference type="EMBL" id="BPQM01000090">
    <property type="protein sequence ID" value="GJD80257.1"/>
    <property type="molecule type" value="Genomic_DNA"/>
</dbReference>
<feature type="transmembrane region" description="Helical" evidence="5">
    <location>
        <begin position="226"/>
        <end position="248"/>
    </location>
</feature>
<dbReference type="PROSITE" id="PS51012">
    <property type="entry name" value="ABC_TM2"/>
    <property type="match status" value="1"/>
</dbReference>
<dbReference type="InterPro" id="IPR047817">
    <property type="entry name" value="ABC2_TM_bact-type"/>
</dbReference>
<evidence type="ECO:0000259" key="6">
    <source>
        <dbReference type="PROSITE" id="PS51012"/>
    </source>
</evidence>
<gene>
    <name evidence="7" type="primary">yadH</name>
    <name evidence="7" type="ORF">NBEOAGPD_3498</name>
</gene>
<feature type="transmembrane region" description="Helical" evidence="5">
    <location>
        <begin position="140"/>
        <end position="163"/>
    </location>
</feature>
<evidence type="ECO:0000313" key="8">
    <source>
        <dbReference type="Proteomes" id="UP001055108"/>
    </source>
</evidence>
<evidence type="ECO:0000313" key="7">
    <source>
        <dbReference type="EMBL" id="GJD80257.1"/>
    </source>
</evidence>
<dbReference type="Proteomes" id="UP001055108">
    <property type="component" value="Unassembled WGS sequence"/>
</dbReference>
<keyword evidence="8" id="KW-1185">Reference proteome</keyword>
<proteinExistence type="inferred from homology"/>
<feature type="transmembrane region" description="Helical" evidence="5">
    <location>
        <begin position="28"/>
        <end position="48"/>
    </location>
</feature>
<keyword evidence="5" id="KW-1003">Cell membrane</keyword>
<dbReference type="PRINTS" id="PR00164">
    <property type="entry name" value="ABC2TRNSPORT"/>
</dbReference>
<comment type="similarity">
    <text evidence="5">Belongs to the ABC-2 integral membrane protein family.</text>
</comment>
<keyword evidence="4 5" id="KW-0472">Membrane</keyword>
<dbReference type="GO" id="GO:0043190">
    <property type="term" value="C:ATP-binding cassette (ABC) transporter complex"/>
    <property type="evidence" value="ECO:0007669"/>
    <property type="project" value="InterPro"/>
</dbReference>
<reference evidence="7" key="1">
    <citation type="journal article" date="2016" name="Front. Microbiol.">
        <title>Genome Sequence of the Piezophilic, Mesophilic Sulfate-Reducing Bacterium Desulfovibrio indicus J2T.</title>
        <authorList>
            <person name="Cao J."/>
            <person name="Maignien L."/>
            <person name="Shao Z."/>
            <person name="Alain K."/>
            <person name="Jebbar M."/>
        </authorList>
    </citation>
    <scope>NUCLEOTIDE SEQUENCE</scope>
    <source>
        <strain evidence="7">NBRC 103626</strain>
    </source>
</reference>
<accession>A0AA37HSR1</accession>
<feature type="transmembrane region" description="Helical" evidence="5">
    <location>
        <begin position="60"/>
        <end position="85"/>
    </location>
</feature>
<evidence type="ECO:0000256" key="3">
    <source>
        <dbReference type="ARBA" id="ARBA00022989"/>
    </source>
</evidence>
<name>A0AA37HSR1_9HYPH</name>
<comment type="subcellular location">
    <subcellularLocation>
        <location evidence="5">Cell inner membrane</location>
        <topology evidence="5">Multi-pass membrane protein</topology>
    </subcellularLocation>
    <subcellularLocation>
        <location evidence="1">Membrane</location>
        <topology evidence="1">Multi-pass membrane protein</topology>
    </subcellularLocation>
</comment>
<evidence type="ECO:0000256" key="2">
    <source>
        <dbReference type="ARBA" id="ARBA00022692"/>
    </source>
</evidence>
<dbReference type="PIRSF" id="PIRSF006648">
    <property type="entry name" value="DrrB"/>
    <property type="match status" value="1"/>
</dbReference>
<keyword evidence="5" id="KW-0813">Transport</keyword>
<keyword evidence="2 5" id="KW-0812">Transmembrane</keyword>
<feature type="transmembrane region" description="Helical" evidence="5">
    <location>
        <begin position="106"/>
        <end position="134"/>
    </location>
</feature>
<feature type="transmembrane region" description="Helical" evidence="5">
    <location>
        <begin position="197"/>
        <end position="214"/>
    </location>
</feature>
<dbReference type="InterPro" id="IPR052522">
    <property type="entry name" value="ABC-2_transport_permease"/>
</dbReference>
<protein>
    <recommendedName>
        <fullName evidence="5">Transport permease protein</fullName>
    </recommendedName>
</protein>
<dbReference type="InterPro" id="IPR000412">
    <property type="entry name" value="ABC_2_transport"/>
</dbReference>
<dbReference type="PANTHER" id="PTHR43332">
    <property type="entry name" value="INNER MEMBRANE TRANSPORT PERMEASE YADH-RELATED"/>
    <property type="match status" value="1"/>
</dbReference>
<reference evidence="7" key="2">
    <citation type="submission" date="2021-08" db="EMBL/GenBank/DDBJ databases">
        <authorList>
            <person name="Tani A."/>
            <person name="Ola A."/>
            <person name="Ogura Y."/>
            <person name="Katsura K."/>
            <person name="Hayashi T."/>
        </authorList>
    </citation>
    <scope>NUCLEOTIDE SEQUENCE</scope>
    <source>
        <strain evidence="7">NBRC 103626</strain>
    </source>
</reference>
<dbReference type="PANTHER" id="PTHR43332:SF1">
    <property type="entry name" value="TRANSPORT PERMEASE PROTEIN"/>
    <property type="match status" value="1"/>
</dbReference>
<evidence type="ECO:0000256" key="4">
    <source>
        <dbReference type="ARBA" id="ARBA00023136"/>
    </source>
</evidence>
<dbReference type="Pfam" id="PF01061">
    <property type="entry name" value="ABC2_membrane"/>
    <property type="match status" value="1"/>
</dbReference>
<dbReference type="GO" id="GO:0140359">
    <property type="term" value="F:ABC-type transporter activity"/>
    <property type="evidence" value="ECO:0007669"/>
    <property type="project" value="InterPro"/>
</dbReference>
<comment type="caution">
    <text evidence="7">The sequence shown here is derived from an EMBL/GenBank/DDBJ whole genome shotgun (WGS) entry which is preliminary data.</text>
</comment>
<sequence length="256" mass="28155">MSRMNWPAVRAIYVFEMHRFLRTATQSILAPVISTSLYFVVFGAAIGARMNTVDGVPYGLFIVPGLMMLSLLTQSITNASFGIYFPRFAGTIYEILSAPISPVEVVLGYVGAAASKAIIIALIILATAALFVPLRVEHPFWMLAFLLLTAVTFSLFGFVIGLWADGFERLQMVPLLIITPLTFLGGSFYAIEMLPPFWQTVSLANPVVYLISGFRWSFFGRADIGIAASLGMTMLFLVLCLGAVTYIFRTGYRLKS</sequence>
<dbReference type="NCBIfam" id="NF011648">
    <property type="entry name" value="PRK15066.1"/>
    <property type="match status" value="1"/>
</dbReference>
<dbReference type="AlphaFoldDB" id="A0AA37HSR1"/>
<feature type="domain" description="ABC transmembrane type-2" evidence="6">
    <location>
        <begin position="22"/>
        <end position="251"/>
    </location>
</feature>
<feature type="transmembrane region" description="Helical" evidence="5">
    <location>
        <begin position="170"/>
        <end position="191"/>
    </location>
</feature>
<keyword evidence="3 5" id="KW-1133">Transmembrane helix</keyword>
<evidence type="ECO:0000256" key="1">
    <source>
        <dbReference type="ARBA" id="ARBA00004141"/>
    </source>
</evidence>